<dbReference type="GO" id="GO:0016758">
    <property type="term" value="F:hexosyltransferase activity"/>
    <property type="evidence" value="ECO:0007669"/>
    <property type="project" value="InterPro"/>
</dbReference>
<proteinExistence type="inferred from homology"/>
<gene>
    <name evidence="11" type="ORF">GQ607_011559</name>
</gene>
<evidence type="ECO:0000256" key="1">
    <source>
        <dbReference type="ARBA" id="ARBA00004323"/>
    </source>
</evidence>
<evidence type="ECO:0000256" key="7">
    <source>
        <dbReference type="ARBA" id="ARBA00022989"/>
    </source>
</evidence>
<feature type="transmembrane region" description="Helical" evidence="10">
    <location>
        <begin position="26"/>
        <end position="44"/>
    </location>
</feature>
<keyword evidence="12" id="KW-1185">Reference proteome</keyword>
<organism evidence="11 12">
    <name type="scientific">Colletotrichum asianum</name>
    <dbReference type="NCBI Taxonomy" id="702518"/>
    <lineage>
        <taxon>Eukaryota</taxon>
        <taxon>Fungi</taxon>
        <taxon>Dikarya</taxon>
        <taxon>Ascomycota</taxon>
        <taxon>Pezizomycotina</taxon>
        <taxon>Sordariomycetes</taxon>
        <taxon>Hypocreomycetidae</taxon>
        <taxon>Glomerellales</taxon>
        <taxon>Glomerellaceae</taxon>
        <taxon>Colletotrichum</taxon>
        <taxon>Colletotrichum gloeosporioides species complex</taxon>
    </lineage>
</organism>
<keyword evidence="4" id="KW-0808">Transferase</keyword>
<evidence type="ECO:0000256" key="9">
    <source>
        <dbReference type="ARBA" id="ARBA00023136"/>
    </source>
</evidence>
<evidence type="ECO:0000256" key="2">
    <source>
        <dbReference type="ARBA" id="ARBA00008661"/>
    </source>
</evidence>
<comment type="subcellular location">
    <subcellularLocation>
        <location evidence="1 10">Golgi apparatus membrane</location>
        <topology evidence="1 10">Single-pass type II membrane protein</topology>
    </subcellularLocation>
</comment>
<evidence type="ECO:0000256" key="3">
    <source>
        <dbReference type="ARBA" id="ARBA00022676"/>
    </source>
</evidence>
<evidence type="ECO:0000256" key="4">
    <source>
        <dbReference type="ARBA" id="ARBA00022679"/>
    </source>
</evidence>
<evidence type="ECO:0000256" key="10">
    <source>
        <dbReference type="RuleBase" id="RU363063"/>
    </source>
</evidence>
<dbReference type="InterPro" id="IPR002659">
    <property type="entry name" value="Glyco_trans_31"/>
</dbReference>
<keyword evidence="9 10" id="KW-0472">Membrane</keyword>
<keyword evidence="6 10" id="KW-0735">Signal-anchor</keyword>
<keyword evidence="5 10" id="KW-0812">Transmembrane</keyword>
<evidence type="ECO:0000256" key="6">
    <source>
        <dbReference type="ARBA" id="ARBA00022968"/>
    </source>
</evidence>
<evidence type="ECO:0000313" key="11">
    <source>
        <dbReference type="EMBL" id="KAF0321154.1"/>
    </source>
</evidence>
<accession>A0A8H3W5Z1</accession>
<reference evidence="11 12" key="1">
    <citation type="submission" date="2019-12" db="EMBL/GenBank/DDBJ databases">
        <title>A genome sequence resource for the geographically widespread anthracnose pathogen Colletotrichum asianum.</title>
        <authorList>
            <person name="Meng Y."/>
        </authorList>
    </citation>
    <scope>NUCLEOTIDE SEQUENCE [LARGE SCALE GENOMIC DNA]</scope>
    <source>
        <strain evidence="11 12">ICMP 18580</strain>
    </source>
</reference>
<comment type="similarity">
    <text evidence="2 10">Belongs to the glycosyltransferase 31 family.</text>
</comment>
<keyword evidence="8 10" id="KW-0333">Golgi apparatus</keyword>
<dbReference type="EMBL" id="WOWK01000074">
    <property type="protein sequence ID" value="KAF0321154.1"/>
    <property type="molecule type" value="Genomic_DNA"/>
</dbReference>
<keyword evidence="3 10" id="KW-0328">Glycosyltransferase</keyword>
<dbReference type="PANTHER" id="PTHR11214:SF351">
    <property type="entry name" value="BETA-1,3-GALACTOSYLTRANSFERASE PVG3"/>
    <property type="match status" value="1"/>
</dbReference>
<dbReference type="AlphaFoldDB" id="A0A8H3W5Z1"/>
<evidence type="ECO:0000256" key="8">
    <source>
        <dbReference type="ARBA" id="ARBA00023034"/>
    </source>
</evidence>
<dbReference type="EC" id="2.4.1.-" evidence="10"/>
<dbReference type="OrthoDB" id="2139606at2759"/>
<dbReference type="PANTHER" id="PTHR11214">
    <property type="entry name" value="BETA-1,3-N-ACETYLGLUCOSAMINYLTRANSFERASE"/>
    <property type="match status" value="1"/>
</dbReference>
<dbReference type="Proteomes" id="UP000434172">
    <property type="component" value="Unassembled WGS sequence"/>
</dbReference>
<protein>
    <recommendedName>
        <fullName evidence="10">Hexosyltransferase</fullName>
        <ecNumber evidence="10">2.4.1.-</ecNumber>
    </recommendedName>
</protein>
<evidence type="ECO:0000313" key="12">
    <source>
        <dbReference type="Proteomes" id="UP000434172"/>
    </source>
</evidence>
<name>A0A8H3W5Z1_9PEZI</name>
<dbReference type="Pfam" id="PF01762">
    <property type="entry name" value="Galactosyl_T"/>
    <property type="match status" value="1"/>
</dbReference>
<sequence>MSSKVGSSSIPFAVRTSFVRCIQKRLFRICAVCTILFLGVTIHLTRETLPQHHAPLEAPETRVVVHGDVLDRLPEPAEDLQPFPYSPMVADDSTDNNKKHAPWLAAVISTASDVERRMLIRSTWMRLYEDVSFDGWFVVSNPGPRWMEVVSRENNTFGDMIVLDHIQEDDVTANTIKTLEFYKWLVNKSPRYEFVSKMDTDLWLNARGFWDRFLQPRLSMNNKSGRLESTINRTVIGELYYSKYWDLTFPHGAMYTVTWDMVELLSSLQEKFKVVTGEDMAVGTLMLKGRERASFINFKGSEKFDYDDRDARQDGSAWARKHTHQNSINHALVEDDPIAVHQLKDEAYWFKVADCFDEDGVKSMPPQSKYETQRPMSMRWHDFWYSVGVSSRYESRFEKIPEFLWTLENGDWICDDIWNLGKTKTGFVEE</sequence>
<evidence type="ECO:0000256" key="5">
    <source>
        <dbReference type="ARBA" id="ARBA00022692"/>
    </source>
</evidence>
<dbReference type="GO" id="GO:0000139">
    <property type="term" value="C:Golgi membrane"/>
    <property type="evidence" value="ECO:0007669"/>
    <property type="project" value="UniProtKB-SubCell"/>
</dbReference>
<keyword evidence="7 10" id="KW-1133">Transmembrane helix</keyword>
<comment type="caution">
    <text evidence="11">The sequence shown here is derived from an EMBL/GenBank/DDBJ whole genome shotgun (WGS) entry which is preliminary data.</text>
</comment>